<reference evidence="5 6" key="1">
    <citation type="submission" date="2022-06" db="EMBL/GenBank/DDBJ databases">
        <title>Isolation of gut microbiota from human fecal samples.</title>
        <authorList>
            <person name="Pamer E.G."/>
            <person name="Barat B."/>
            <person name="Waligurski E."/>
            <person name="Medina S."/>
            <person name="Paddock L."/>
            <person name="Mostad J."/>
        </authorList>
    </citation>
    <scope>NUCLEOTIDE SEQUENCE [LARGE SCALE GENOMIC DNA]</scope>
    <source>
        <strain evidence="5 6">SL.3.17</strain>
    </source>
</reference>
<gene>
    <name evidence="5" type="ORF">NE619_14330</name>
</gene>
<evidence type="ECO:0000256" key="3">
    <source>
        <dbReference type="HAMAP-Rule" id="MF_00245"/>
    </source>
</evidence>
<dbReference type="PANTHER" id="PTHR40083:SF1">
    <property type="entry name" value="UPF0122 PROTEIN YLXM"/>
    <property type="match status" value="1"/>
</dbReference>
<dbReference type="PANTHER" id="PTHR40083">
    <property type="entry name" value="UPF0122 PROTEIN CBO2450/CLC_2298"/>
    <property type="match status" value="1"/>
</dbReference>
<dbReference type="Pfam" id="PF04297">
    <property type="entry name" value="UPF0122"/>
    <property type="match status" value="1"/>
</dbReference>
<dbReference type="InterPro" id="IPR054831">
    <property type="entry name" value="UPF0122_fam_protein"/>
</dbReference>
<evidence type="ECO:0000256" key="1">
    <source>
        <dbReference type="ARBA" id="ARBA00008720"/>
    </source>
</evidence>
<keyword evidence="6" id="KW-1185">Reference proteome</keyword>
<dbReference type="InterPro" id="IPR007394">
    <property type="entry name" value="UPF0122"/>
</dbReference>
<sequence length="118" mass="13951">MNFDEITQTSLLYDFYGQLLTKRQREVMELYHEENLSLSEIAQEFSISRQGVHDALKNAEKALLDYEKKLRLVEKFQKSRQAINRIDVIIDQMVKESRDENLTGRLESIKTIIDELDQ</sequence>
<organism evidence="5 6">
    <name type="scientific">Anaerovorax odorimutans</name>
    <dbReference type="NCBI Taxonomy" id="109327"/>
    <lineage>
        <taxon>Bacteria</taxon>
        <taxon>Bacillati</taxon>
        <taxon>Bacillota</taxon>
        <taxon>Clostridia</taxon>
        <taxon>Peptostreptococcales</taxon>
        <taxon>Anaerovoracaceae</taxon>
        <taxon>Anaerovorax</taxon>
    </lineage>
</organism>
<keyword evidence="5" id="KW-0238">DNA-binding</keyword>
<dbReference type="InterPro" id="IPR013324">
    <property type="entry name" value="RNA_pol_sigma_r3/r4-like"/>
</dbReference>
<evidence type="ECO:0000256" key="2">
    <source>
        <dbReference type="ARBA" id="ARBA00024764"/>
    </source>
</evidence>
<dbReference type="HAMAP" id="MF_00245">
    <property type="entry name" value="UPF0122"/>
    <property type="match status" value="1"/>
</dbReference>
<comment type="function">
    <text evidence="2 3">Might take part in the signal recognition particle (SRP) pathway. This is inferred from the conservation of its genetic proximity to ftsY/ffh. May be a regulatory protein.</text>
</comment>
<protein>
    <recommendedName>
        <fullName evidence="3">UPF0122 protein NE619_14330</fullName>
    </recommendedName>
</protein>
<accession>A0ABT1RRT2</accession>
<dbReference type="SUPFAM" id="SSF88659">
    <property type="entry name" value="Sigma3 and sigma4 domains of RNA polymerase sigma factors"/>
    <property type="match status" value="1"/>
</dbReference>
<keyword evidence="4" id="KW-0175">Coiled coil</keyword>
<name>A0ABT1RRT2_9FIRM</name>
<dbReference type="NCBIfam" id="NF045758">
    <property type="entry name" value="YlxM"/>
    <property type="match status" value="1"/>
</dbReference>
<evidence type="ECO:0000256" key="4">
    <source>
        <dbReference type="SAM" id="Coils"/>
    </source>
</evidence>
<dbReference type="Proteomes" id="UP001524502">
    <property type="component" value="Unassembled WGS sequence"/>
</dbReference>
<evidence type="ECO:0000313" key="5">
    <source>
        <dbReference type="EMBL" id="MCQ4637909.1"/>
    </source>
</evidence>
<dbReference type="RefSeq" id="WP_256133090.1">
    <property type="nucleotide sequence ID" value="NZ_JANFXK010000017.1"/>
</dbReference>
<dbReference type="InterPro" id="IPR036388">
    <property type="entry name" value="WH-like_DNA-bd_sf"/>
</dbReference>
<dbReference type="GO" id="GO:0003677">
    <property type="term" value="F:DNA binding"/>
    <property type="evidence" value="ECO:0007669"/>
    <property type="project" value="UniProtKB-KW"/>
</dbReference>
<dbReference type="EMBL" id="JANFXK010000017">
    <property type="protein sequence ID" value="MCQ4637909.1"/>
    <property type="molecule type" value="Genomic_DNA"/>
</dbReference>
<evidence type="ECO:0000313" key="6">
    <source>
        <dbReference type="Proteomes" id="UP001524502"/>
    </source>
</evidence>
<dbReference type="Gene3D" id="1.10.10.10">
    <property type="entry name" value="Winged helix-like DNA-binding domain superfamily/Winged helix DNA-binding domain"/>
    <property type="match status" value="1"/>
</dbReference>
<comment type="similarity">
    <text evidence="1 3">Belongs to the UPF0122 family.</text>
</comment>
<comment type="caution">
    <text evidence="5">The sequence shown here is derived from an EMBL/GenBank/DDBJ whole genome shotgun (WGS) entry which is preliminary data.</text>
</comment>
<proteinExistence type="inferred from homology"/>
<feature type="coiled-coil region" evidence="4">
    <location>
        <begin position="49"/>
        <end position="76"/>
    </location>
</feature>